<dbReference type="InterPro" id="IPR032259">
    <property type="entry name" value="HIBYL-CoA-H"/>
</dbReference>
<comment type="similarity">
    <text evidence="2">Belongs to the enoyl-CoA hydratase/isomerase family.</text>
</comment>
<sequence length="144" mass="15843">MGEDLVKGSVFPNGLAFLTLDRPKALNAMNLDGFEVIWRSGKMILRSSVFWSRVAHLVDFQQVITAEYSLICKISDCKVPYISFMDGIIMGFGIGLSGHGRCPVITEPKVDAWPRLEYGILIGYISTETFEKVSHCGEHGGGSV</sequence>
<evidence type="ECO:0000259" key="3">
    <source>
        <dbReference type="Pfam" id="PF16113"/>
    </source>
</evidence>
<comment type="catalytic activity">
    <reaction evidence="2">
        <text>3-hydroxy-2-methylpropanoyl-CoA + H2O = 3-hydroxy-2-methylpropanoate + CoA + H(+)</text>
        <dbReference type="Rhea" id="RHEA:20888"/>
        <dbReference type="ChEBI" id="CHEBI:11805"/>
        <dbReference type="ChEBI" id="CHEBI:15377"/>
        <dbReference type="ChEBI" id="CHEBI:15378"/>
        <dbReference type="ChEBI" id="CHEBI:57287"/>
        <dbReference type="ChEBI" id="CHEBI:57340"/>
        <dbReference type="EC" id="3.1.2.4"/>
    </reaction>
</comment>
<evidence type="ECO:0000256" key="1">
    <source>
        <dbReference type="ARBA" id="ARBA00022801"/>
    </source>
</evidence>
<proteinExistence type="inferred from homology"/>
<feature type="domain" description="Enoyl-CoA hydratase/isomerase" evidence="3">
    <location>
        <begin position="61"/>
        <end position="120"/>
    </location>
</feature>
<dbReference type="InterPro" id="IPR029045">
    <property type="entry name" value="ClpP/crotonase-like_dom_sf"/>
</dbReference>
<evidence type="ECO:0000256" key="2">
    <source>
        <dbReference type="RuleBase" id="RU369070"/>
    </source>
</evidence>
<dbReference type="Gene3D" id="3.90.226.10">
    <property type="entry name" value="2-enoyl-CoA Hydratase, Chain A, domain 1"/>
    <property type="match status" value="1"/>
</dbReference>
<gene>
    <name evidence="4" type="ORF">C5167_018801</name>
</gene>
<dbReference type="AlphaFoldDB" id="A0A4Y7IRF6"/>
<evidence type="ECO:0000313" key="4">
    <source>
        <dbReference type="EMBL" id="RZC50380.1"/>
    </source>
</evidence>
<dbReference type="OrthoDB" id="2018133at2759"/>
<protein>
    <recommendedName>
        <fullName evidence="2">3-hydroxyisobutyryl-CoA hydrolase</fullName>
        <shortName evidence="2">HIB-CoA hydrolase</shortName>
        <shortName evidence="2">HIBYL-CoA-H</shortName>
        <ecNumber evidence="2">3.1.2.4</ecNumber>
    </recommendedName>
    <alternativeName>
        <fullName evidence="2">3-hydroxyisobutyryl-coenzyme A hydrolase</fullName>
    </alternativeName>
</protein>
<dbReference type="GO" id="GO:0006574">
    <property type="term" value="P:L-valine catabolic process"/>
    <property type="evidence" value="ECO:0007669"/>
    <property type="project" value="UniProtKB-UniRule"/>
</dbReference>
<dbReference type="SUPFAM" id="SSF52096">
    <property type="entry name" value="ClpP/crotonase"/>
    <property type="match status" value="1"/>
</dbReference>
<reference evidence="4 5" key="1">
    <citation type="journal article" date="2018" name="Science">
        <title>The opium poppy genome and morphinan production.</title>
        <authorList>
            <person name="Guo L."/>
            <person name="Winzer T."/>
            <person name="Yang X."/>
            <person name="Li Y."/>
            <person name="Ning Z."/>
            <person name="He Z."/>
            <person name="Teodor R."/>
            <person name="Lu Y."/>
            <person name="Bowser T.A."/>
            <person name="Graham I.A."/>
            <person name="Ye K."/>
        </authorList>
    </citation>
    <scope>NUCLEOTIDE SEQUENCE [LARGE SCALE GENOMIC DNA]</scope>
    <source>
        <strain evidence="5">cv. HN1</strain>
        <tissue evidence="4">Leaves</tissue>
    </source>
</reference>
<accession>A0A4Y7IRF6</accession>
<dbReference type="EMBL" id="CM010716">
    <property type="protein sequence ID" value="RZC50380.1"/>
    <property type="molecule type" value="Genomic_DNA"/>
</dbReference>
<organism evidence="4 5">
    <name type="scientific">Papaver somniferum</name>
    <name type="common">Opium poppy</name>
    <dbReference type="NCBI Taxonomy" id="3469"/>
    <lineage>
        <taxon>Eukaryota</taxon>
        <taxon>Viridiplantae</taxon>
        <taxon>Streptophyta</taxon>
        <taxon>Embryophyta</taxon>
        <taxon>Tracheophyta</taxon>
        <taxon>Spermatophyta</taxon>
        <taxon>Magnoliopsida</taxon>
        <taxon>Ranunculales</taxon>
        <taxon>Papaveraceae</taxon>
        <taxon>Papaveroideae</taxon>
        <taxon>Papaver</taxon>
    </lineage>
</organism>
<dbReference type="PANTHER" id="PTHR43176">
    <property type="entry name" value="3-HYDROXYISOBUTYRYL-COA HYDROLASE-RELATED"/>
    <property type="match status" value="1"/>
</dbReference>
<dbReference type="PANTHER" id="PTHR43176:SF5">
    <property type="entry name" value="3-HYDROXYISOBUTYRYL-COA HYDROLASE-LIKE PROTEIN 4, MITOCHONDRIAL"/>
    <property type="match status" value="1"/>
</dbReference>
<dbReference type="EC" id="3.1.2.4" evidence="2"/>
<comment type="pathway">
    <text evidence="2">Amino-acid degradation; L-valine degradation.</text>
</comment>
<keyword evidence="1 2" id="KW-0378">Hydrolase</keyword>
<dbReference type="Gramene" id="RZC50380">
    <property type="protein sequence ID" value="RZC50380"/>
    <property type="gene ID" value="C5167_018801"/>
</dbReference>
<dbReference type="Proteomes" id="UP000316621">
    <property type="component" value="Chromosome 2"/>
</dbReference>
<evidence type="ECO:0000313" key="5">
    <source>
        <dbReference type="Proteomes" id="UP000316621"/>
    </source>
</evidence>
<dbReference type="GO" id="GO:0005829">
    <property type="term" value="C:cytosol"/>
    <property type="evidence" value="ECO:0007669"/>
    <property type="project" value="TreeGrafter"/>
</dbReference>
<dbReference type="Pfam" id="PF16113">
    <property type="entry name" value="ECH_2"/>
    <property type="match status" value="1"/>
</dbReference>
<keyword evidence="5" id="KW-1185">Reference proteome</keyword>
<dbReference type="STRING" id="3469.A0A4Y7IRF6"/>
<dbReference type="GO" id="GO:0003860">
    <property type="term" value="F:3-hydroxyisobutyryl-CoA hydrolase activity"/>
    <property type="evidence" value="ECO:0007669"/>
    <property type="project" value="UniProtKB-UniRule"/>
</dbReference>
<comment type="function">
    <text evidence="2">Hydrolyzes 3-hydroxyisobutyryl-CoA (HIBYL-CoA), a saline catabolite. Has high activity toward isobutyryl-CoA. Could be an isobutyryl-CoA dehydrogenase that functions in valine catabolism.</text>
</comment>
<dbReference type="InterPro" id="IPR045004">
    <property type="entry name" value="ECH_dom"/>
</dbReference>
<name>A0A4Y7IRF6_PAPSO</name>